<comment type="caution">
    <text evidence="10">The sequence shown here is derived from an EMBL/GenBank/DDBJ whole genome shotgun (WGS) entry which is preliminary data.</text>
</comment>
<comment type="function">
    <text evidence="9">Converts cobyric acid to cobinamide by the addition of aminopropanol on the F carboxylic group.</text>
</comment>
<evidence type="ECO:0000256" key="3">
    <source>
        <dbReference type="ARBA" id="ARBA00006263"/>
    </source>
</evidence>
<keyword evidence="4 9" id="KW-1003">Cell membrane</keyword>
<protein>
    <recommendedName>
        <fullName evidence="9">Cobalamin biosynthesis protein CobD</fullName>
    </recommendedName>
</protein>
<dbReference type="GO" id="GO:0048472">
    <property type="term" value="F:threonine-phosphate decarboxylase activity"/>
    <property type="evidence" value="ECO:0007669"/>
    <property type="project" value="InterPro"/>
</dbReference>
<dbReference type="GO" id="GO:0015420">
    <property type="term" value="F:ABC-type vitamin B12 transporter activity"/>
    <property type="evidence" value="ECO:0007669"/>
    <property type="project" value="UniProtKB-UniRule"/>
</dbReference>
<dbReference type="GO" id="GO:0009236">
    <property type="term" value="P:cobalamin biosynthetic process"/>
    <property type="evidence" value="ECO:0007669"/>
    <property type="project" value="UniProtKB-UniRule"/>
</dbReference>
<dbReference type="PANTHER" id="PTHR34308">
    <property type="entry name" value="COBALAMIN BIOSYNTHESIS PROTEIN CBIB"/>
    <property type="match status" value="1"/>
</dbReference>
<evidence type="ECO:0000256" key="4">
    <source>
        <dbReference type="ARBA" id="ARBA00022475"/>
    </source>
</evidence>
<feature type="transmembrane region" description="Helical" evidence="9">
    <location>
        <begin position="81"/>
        <end position="101"/>
    </location>
</feature>
<feature type="transmembrane region" description="Helical" evidence="9">
    <location>
        <begin position="52"/>
        <end position="75"/>
    </location>
</feature>
<evidence type="ECO:0000256" key="1">
    <source>
        <dbReference type="ARBA" id="ARBA00004651"/>
    </source>
</evidence>
<dbReference type="eggNOG" id="COG1270">
    <property type="taxonomic scope" value="Bacteria"/>
</dbReference>
<evidence type="ECO:0000256" key="6">
    <source>
        <dbReference type="ARBA" id="ARBA00022692"/>
    </source>
</evidence>
<keyword evidence="6 9" id="KW-0812">Transmembrane</keyword>
<keyword evidence="8 9" id="KW-0472">Membrane</keyword>
<name>A0A086CHN2_9CHRO</name>
<keyword evidence="5 9" id="KW-0169">Cobalamin biosynthesis</keyword>
<evidence type="ECO:0000313" key="10">
    <source>
        <dbReference type="EMBL" id="KFF41696.1"/>
    </source>
</evidence>
<dbReference type="HAMAP" id="MF_00024">
    <property type="entry name" value="CobD_CbiB"/>
    <property type="match status" value="1"/>
</dbReference>
<comment type="pathway">
    <text evidence="2 9">Cofactor biosynthesis; adenosylcobalamin biosynthesis.</text>
</comment>
<evidence type="ECO:0000256" key="5">
    <source>
        <dbReference type="ARBA" id="ARBA00022573"/>
    </source>
</evidence>
<dbReference type="UniPathway" id="UPA00148"/>
<keyword evidence="7 9" id="KW-1133">Transmembrane helix</keyword>
<keyword evidence="10" id="KW-0436">Ligase</keyword>
<evidence type="ECO:0000256" key="2">
    <source>
        <dbReference type="ARBA" id="ARBA00004953"/>
    </source>
</evidence>
<organism evidence="10 11">
    <name type="scientific">Candidatus Atelocyanobacterium thalassa isolate SIO64986</name>
    <dbReference type="NCBI Taxonomy" id="1527444"/>
    <lineage>
        <taxon>Bacteria</taxon>
        <taxon>Bacillati</taxon>
        <taxon>Cyanobacteriota</taxon>
        <taxon>Cyanophyceae</taxon>
        <taxon>Oscillatoriophycideae</taxon>
        <taxon>Chroococcales</taxon>
        <taxon>Aphanothecaceae</taxon>
        <taxon>Candidatus Atelocyanobacterium</taxon>
        <taxon>Candidatus Atelocyanobacterium thalassae</taxon>
    </lineage>
</organism>
<proteinExistence type="inferred from homology"/>
<reference evidence="10 11" key="1">
    <citation type="submission" date="2014-08" db="EMBL/GenBank/DDBJ databases">
        <title>Comparative genomics reveals surprising divergence of two closely related strains of uncultivated UCYN-A cyanobacteria.</title>
        <authorList>
            <person name="Bombar D."/>
            <person name="Heller P."/>
            <person name="Sanchez-Baracaldo P."/>
            <person name="Carter B.J."/>
            <person name="Zert J.P."/>
        </authorList>
    </citation>
    <scope>NUCLEOTIDE SEQUENCE [LARGE SCALE GENOMIC DNA]</scope>
</reference>
<feature type="transmembrane region" description="Helical" evidence="9">
    <location>
        <begin position="300"/>
        <end position="321"/>
    </location>
</feature>
<dbReference type="GO" id="GO:0005886">
    <property type="term" value="C:plasma membrane"/>
    <property type="evidence" value="ECO:0007669"/>
    <property type="project" value="UniProtKB-SubCell"/>
</dbReference>
<evidence type="ECO:0000256" key="7">
    <source>
        <dbReference type="ARBA" id="ARBA00022989"/>
    </source>
</evidence>
<dbReference type="Proteomes" id="UP000028922">
    <property type="component" value="Unassembled WGS sequence"/>
</dbReference>
<evidence type="ECO:0000256" key="8">
    <source>
        <dbReference type="ARBA" id="ARBA00023136"/>
    </source>
</evidence>
<comment type="subcellular location">
    <subcellularLocation>
        <location evidence="1 9">Cell membrane</location>
        <topology evidence="1 9">Multi-pass membrane protein</topology>
    </subcellularLocation>
</comment>
<dbReference type="STRING" id="1527444.ucyna2_00572"/>
<gene>
    <name evidence="9" type="primary">cobD</name>
    <name evidence="10" type="ORF">ucyna2_00572</name>
</gene>
<feature type="transmembrane region" description="Helical" evidence="9">
    <location>
        <begin position="26"/>
        <end position="45"/>
    </location>
</feature>
<comment type="similarity">
    <text evidence="3 9">Belongs to the CobD/CbiB family.</text>
</comment>
<feature type="transmembrane region" description="Helical" evidence="9">
    <location>
        <begin position="5"/>
        <end position="20"/>
    </location>
</feature>
<evidence type="ECO:0000256" key="9">
    <source>
        <dbReference type="HAMAP-Rule" id="MF_00024"/>
    </source>
</evidence>
<dbReference type="GO" id="GO:0016874">
    <property type="term" value="F:ligase activity"/>
    <property type="evidence" value="ECO:0007669"/>
    <property type="project" value="UniProtKB-KW"/>
</dbReference>
<dbReference type="PANTHER" id="PTHR34308:SF1">
    <property type="entry name" value="COBALAMIN BIOSYNTHESIS PROTEIN CBIB"/>
    <property type="match status" value="1"/>
</dbReference>
<dbReference type="NCBIfam" id="TIGR00380">
    <property type="entry name" value="cobal_cbiB"/>
    <property type="match status" value="1"/>
</dbReference>
<dbReference type="PATRIC" id="fig|1527444.3.peg.550"/>
<evidence type="ECO:0000313" key="11">
    <source>
        <dbReference type="Proteomes" id="UP000028922"/>
    </source>
</evidence>
<accession>A0A086CHN2</accession>
<dbReference type="Pfam" id="PF03186">
    <property type="entry name" value="CobD_Cbib"/>
    <property type="match status" value="1"/>
</dbReference>
<dbReference type="InterPro" id="IPR004485">
    <property type="entry name" value="Cobalamin_biosynth_CobD/CbiB"/>
</dbReference>
<sequence length="325" mass="35983">MDTDFSIIILIIATIIDYLISDPSKYLHPVQVMGWLIFKASNLIFKFCNGKFVCRCAGSILCLLLVLASGFFGWTVSLIKYHFFPLIGITIESILLASCFAGRSLRLAAIDVIIPLNTNKIDLARIKLSQYVGRDTRNLSKKDIWRTMLETISENSIDGVIAPLFYAIIGALLPYTSSLTLALAYKASSTLDSTIGYKKEPFTDIGWFSANLEDILTWIPCRLGVLTLAILSGRPYYVLSICNRDGDKDLSPNSGWSESIYAAILGVQLGGKNIYDGTIKKKPLLGEPIKSITFTTIEKALVLTRVCSLLWLGLGITLIYIKNTR</sequence>
<dbReference type="AlphaFoldDB" id="A0A086CHN2"/>
<dbReference type="EMBL" id="JPSP01000004">
    <property type="protein sequence ID" value="KFF41696.1"/>
    <property type="molecule type" value="Genomic_DNA"/>
</dbReference>